<reference evidence="1" key="1">
    <citation type="submission" date="2021-02" db="EMBL/GenBank/DDBJ databases">
        <authorList>
            <person name="Bekaert M."/>
        </authorList>
    </citation>
    <scope>NUCLEOTIDE SEQUENCE</scope>
    <source>
        <strain evidence="1">IoA-00</strain>
    </source>
</reference>
<organism evidence="1 2">
    <name type="scientific">Lepeophtheirus salmonis</name>
    <name type="common">Salmon louse</name>
    <name type="synonym">Caligus salmonis</name>
    <dbReference type="NCBI Taxonomy" id="72036"/>
    <lineage>
        <taxon>Eukaryota</taxon>
        <taxon>Metazoa</taxon>
        <taxon>Ecdysozoa</taxon>
        <taxon>Arthropoda</taxon>
        <taxon>Crustacea</taxon>
        <taxon>Multicrustacea</taxon>
        <taxon>Hexanauplia</taxon>
        <taxon>Copepoda</taxon>
        <taxon>Siphonostomatoida</taxon>
        <taxon>Caligidae</taxon>
        <taxon>Lepeophtheirus</taxon>
    </lineage>
</organism>
<gene>
    <name evidence="1" type="ORF">LSAA_4447</name>
</gene>
<name>A0A7R8H2Z7_LEPSM</name>
<protein>
    <submittedName>
        <fullName evidence="1">(salmon louse) hypothetical protein</fullName>
    </submittedName>
</protein>
<proteinExistence type="predicted"/>
<dbReference type="AlphaFoldDB" id="A0A7R8H2Z7"/>
<evidence type="ECO:0000313" key="1">
    <source>
        <dbReference type="EMBL" id="CAF2823416.1"/>
    </source>
</evidence>
<evidence type="ECO:0000313" key="2">
    <source>
        <dbReference type="Proteomes" id="UP000675881"/>
    </source>
</evidence>
<keyword evidence="2" id="KW-1185">Reference proteome</keyword>
<dbReference type="EMBL" id="HG994592">
    <property type="protein sequence ID" value="CAF2823416.1"/>
    <property type="molecule type" value="Genomic_DNA"/>
</dbReference>
<accession>A0A7R8H2Z7</accession>
<dbReference type="Proteomes" id="UP000675881">
    <property type="component" value="Chromosome 13"/>
</dbReference>
<sequence>MCGTLVYRLSQDCCNFPSDIPEAPDILPLSSPHTLFRSRRGSAFASTSPRHHTHITGWSKIPMEELCNDKASFILATAPFSLPTMAETPSLIFETTCLALLPLFTNISFLAK</sequence>